<protein>
    <submittedName>
        <fullName evidence="2">Nuclear receptor domain-containing protein</fullName>
    </submittedName>
</protein>
<name>A0AC35GXR9_9BILA</name>
<accession>A0AC35GXR9</accession>
<reference evidence="2" key="1">
    <citation type="submission" date="2022-11" db="UniProtKB">
        <authorList>
            <consortium name="WormBaseParasite"/>
        </authorList>
    </citation>
    <scope>IDENTIFICATION</scope>
</reference>
<dbReference type="WBParaSite" id="PS1159_v2.g9857.t1">
    <property type="protein sequence ID" value="PS1159_v2.g9857.t1"/>
    <property type="gene ID" value="PS1159_v2.g9857"/>
</dbReference>
<dbReference type="Proteomes" id="UP000887580">
    <property type="component" value="Unplaced"/>
</dbReference>
<proteinExistence type="predicted"/>
<evidence type="ECO:0000313" key="2">
    <source>
        <dbReference type="WBParaSite" id="PS1159_v2.g9857.t1"/>
    </source>
</evidence>
<sequence length="228" mass="25878">MVPCTICTRPILNSTRRYGGKCCNACAGFFIRSIKDEKDFVCFGTNVCLETPSLLGIGCRRCRFDKCIEIGMSTNELMKMSKELDTPEETPLQRNTKLATILNSILFTSVTNPNLVEAYLKESDGGLFSNAFKALEGLDLTISTSDKIQFLTYLFTKFAIMQNEFSALVQLSICQLEFKLLPYDEQFKFKFLQTHNLTKLGSFNINGDRLIELTIISQHLLNVFYIFC</sequence>
<evidence type="ECO:0000313" key="1">
    <source>
        <dbReference type="Proteomes" id="UP000887580"/>
    </source>
</evidence>
<organism evidence="1 2">
    <name type="scientific">Panagrolaimus sp. PS1159</name>
    <dbReference type="NCBI Taxonomy" id="55785"/>
    <lineage>
        <taxon>Eukaryota</taxon>
        <taxon>Metazoa</taxon>
        <taxon>Ecdysozoa</taxon>
        <taxon>Nematoda</taxon>
        <taxon>Chromadorea</taxon>
        <taxon>Rhabditida</taxon>
        <taxon>Tylenchina</taxon>
        <taxon>Panagrolaimomorpha</taxon>
        <taxon>Panagrolaimoidea</taxon>
        <taxon>Panagrolaimidae</taxon>
        <taxon>Panagrolaimus</taxon>
    </lineage>
</organism>